<reference evidence="3" key="1">
    <citation type="journal article" date="2019" name="Science">
        <title>Mutation of a bHLH transcription factor allowed almond domestication.</title>
        <authorList>
            <person name="Sanchez-Perez R."/>
            <person name="Pavan S."/>
            <person name="Mazzeo R."/>
            <person name="Moldovan C."/>
            <person name="Aiese Cigliano R."/>
            <person name="Del Cueto J."/>
            <person name="Ricciardi F."/>
            <person name="Lotti C."/>
            <person name="Ricciardi L."/>
            <person name="Dicenta F."/>
            <person name="Lopez-Marques R.L."/>
            <person name="Lindberg Moller B."/>
        </authorList>
    </citation>
    <scope>NUCLEOTIDE SEQUENCE</scope>
</reference>
<gene>
    <name evidence="3" type="ORF">Prudu_8S000200</name>
</gene>
<feature type="domain" description="Integrase catalytic" evidence="2">
    <location>
        <begin position="1"/>
        <end position="83"/>
    </location>
</feature>
<name>A0A5H2XFA6_PRUDU</name>
<dbReference type="SUPFAM" id="SSF56672">
    <property type="entry name" value="DNA/RNA polymerases"/>
    <property type="match status" value="1"/>
</dbReference>
<dbReference type="PROSITE" id="PS50994">
    <property type="entry name" value="INTEGRASE"/>
    <property type="match status" value="1"/>
</dbReference>
<dbReference type="Pfam" id="PF07727">
    <property type="entry name" value="RVT_2"/>
    <property type="match status" value="1"/>
</dbReference>
<dbReference type="InterPro" id="IPR001584">
    <property type="entry name" value="Integrase_cat-core"/>
</dbReference>
<protein>
    <submittedName>
        <fullName evidence="3">RmlC-like cupins superfamily protein</fullName>
    </submittedName>
</protein>
<dbReference type="EMBL" id="AP020345">
    <property type="protein sequence ID" value="BBN67203.1"/>
    <property type="molecule type" value="Genomic_DNA"/>
</dbReference>
<evidence type="ECO:0000259" key="2">
    <source>
        <dbReference type="PROSITE" id="PS50994"/>
    </source>
</evidence>
<dbReference type="Gene3D" id="3.30.420.10">
    <property type="entry name" value="Ribonuclease H-like superfamily/Ribonuclease H"/>
    <property type="match status" value="1"/>
</dbReference>
<dbReference type="InterPro" id="IPR043502">
    <property type="entry name" value="DNA/RNA_pol_sf"/>
</dbReference>
<feature type="region of interest" description="Disordered" evidence="1">
    <location>
        <begin position="187"/>
        <end position="274"/>
    </location>
</feature>
<dbReference type="InterPro" id="IPR036397">
    <property type="entry name" value="RNaseH_sf"/>
</dbReference>
<dbReference type="InterPro" id="IPR057670">
    <property type="entry name" value="SH3_retrovirus"/>
</dbReference>
<dbReference type="PANTHER" id="PTHR11439">
    <property type="entry name" value="GAG-POL-RELATED RETROTRANSPOSON"/>
    <property type="match status" value="1"/>
</dbReference>
<dbReference type="InterPro" id="IPR013103">
    <property type="entry name" value="RVT_2"/>
</dbReference>
<dbReference type="PANTHER" id="PTHR11439:SF511">
    <property type="match status" value="1"/>
</dbReference>
<dbReference type="Pfam" id="PF25597">
    <property type="entry name" value="SH3_retrovirus"/>
    <property type="match status" value="1"/>
</dbReference>
<accession>A0A5H2XFA6</accession>
<dbReference type="SUPFAM" id="SSF53098">
    <property type="entry name" value="Ribonuclease H-like"/>
    <property type="match status" value="1"/>
</dbReference>
<feature type="compositionally biased region" description="Pro residues" evidence="1">
    <location>
        <begin position="241"/>
        <end position="259"/>
    </location>
</feature>
<dbReference type="GO" id="GO:0003676">
    <property type="term" value="F:nucleic acid binding"/>
    <property type="evidence" value="ECO:0007669"/>
    <property type="project" value="InterPro"/>
</dbReference>
<evidence type="ECO:0000256" key="1">
    <source>
        <dbReference type="SAM" id="MobiDB-lite"/>
    </source>
</evidence>
<dbReference type="GO" id="GO:0015074">
    <property type="term" value="P:DNA integration"/>
    <property type="evidence" value="ECO:0007669"/>
    <property type="project" value="InterPro"/>
</dbReference>
<evidence type="ECO:0000313" key="3">
    <source>
        <dbReference type="EMBL" id="BBN67203.1"/>
    </source>
</evidence>
<dbReference type="InterPro" id="IPR012337">
    <property type="entry name" value="RNaseH-like_sf"/>
</dbReference>
<dbReference type="AlphaFoldDB" id="A0A5H2XFA6"/>
<proteinExistence type="predicted"/>
<feature type="compositionally biased region" description="Low complexity" evidence="1">
    <location>
        <begin position="199"/>
        <end position="224"/>
    </location>
</feature>
<sequence>MKDFFLNNGVEFQRSCVYTPQQNGVVERKHRHILNVARALRFQSNLPLSFWGECVLTAVYLINRLPTPLLNQKSPFELLYNKPPTFSHLRVFGCLCYATIVHPHHKFDSRARRCVFLGYPTGQKGYKLYDLASHHFLVSRDVTFHETIFPYAEKHSLPFTHPVLPLPLDPPHPDPFPISPHSYPPLSFEPNIRTDTHNPPESSSFDFTPSSPSSPAGSLHSPAHGPSPPVAPSGPASSPGPESPPGPPLPTPSFPPAPVPTRQSTRPTHPPSWHQYYHLSNAAVSPHSSSYPAPSPSGTHHPLSHFLSLSRFSPSHRVFLANISGTTEPTSYTQAVKDPHWRAAMQDELDALDQQNTWTLMPLPSGHKPIGCKWVYKIKYKSDGTIDRYKARLVAKGYTQIEGLDYQETFSPTAKLTTLRCLLTVAAARSWFIHQLDVNNAFLHGDLSEVVYMDPPPGLRRQGEHLVCRLNKSLYGLKQASRNWFSKFSTAIQAAGFQQSKADYSLFTRVNGNSLTVVLIYVDDILVTGNNLDEINSLKSFLLRHFRIKDLGDLKYFLGLEFSRSKQGIFMCQRKYALDILQDAGLLGGRPDSFPMEQHLKLTPTDGVPLDDPTRYRRLVGRLIYLTVSRPDIVYPVQILSQFMQQPRKPHLDAALRVLRFIKGTPGQGLFFPAANNLALTAYCDSDHAGCPTTRRSTTGYCIFLGVLLFLGNPRNNQTLQNQQQKQNIAPWQPRA</sequence>
<organism evidence="3">
    <name type="scientific">Prunus dulcis</name>
    <name type="common">Almond</name>
    <name type="synonym">Amygdalus dulcis</name>
    <dbReference type="NCBI Taxonomy" id="3755"/>
    <lineage>
        <taxon>Eukaryota</taxon>
        <taxon>Viridiplantae</taxon>
        <taxon>Streptophyta</taxon>
        <taxon>Embryophyta</taxon>
        <taxon>Tracheophyta</taxon>
        <taxon>Spermatophyta</taxon>
        <taxon>Magnoliopsida</taxon>
        <taxon>eudicotyledons</taxon>
        <taxon>Gunneridae</taxon>
        <taxon>Pentapetalae</taxon>
        <taxon>rosids</taxon>
        <taxon>fabids</taxon>
        <taxon>Rosales</taxon>
        <taxon>Rosaceae</taxon>
        <taxon>Amygdaloideae</taxon>
        <taxon>Amygdaleae</taxon>
        <taxon>Prunus</taxon>
    </lineage>
</organism>